<dbReference type="CDD" id="cd02968">
    <property type="entry name" value="SCO"/>
    <property type="match status" value="1"/>
</dbReference>
<accession>A0A1K2I1D0</accession>
<feature type="transmembrane region" description="Helical" evidence="5">
    <location>
        <begin position="12"/>
        <end position="33"/>
    </location>
</feature>
<comment type="similarity">
    <text evidence="1">Belongs to the SCO1/2 family.</text>
</comment>
<dbReference type="SUPFAM" id="SSF52833">
    <property type="entry name" value="Thioredoxin-like"/>
    <property type="match status" value="1"/>
</dbReference>
<keyword evidence="2 3" id="KW-0186">Copper</keyword>
<keyword evidence="3" id="KW-0479">Metal-binding</keyword>
<dbReference type="InterPro" id="IPR003782">
    <property type="entry name" value="SCO1/SenC"/>
</dbReference>
<feature type="binding site" evidence="3">
    <location>
        <position position="163"/>
    </location>
    <ligand>
        <name>Cu cation</name>
        <dbReference type="ChEBI" id="CHEBI:23378"/>
    </ligand>
</feature>
<reference evidence="6 7" key="1">
    <citation type="submission" date="2016-11" db="EMBL/GenBank/DDBJ databases">
        <authorList>
            <person name="Jaros S."/>
            <person name="Januszkiewicz K."/>
            <person name="Wedrychowicz H."/>
        </authorList>
    </citation>
    <scope>NUCLEOTIDE SEQUENCE [LARGE SCALE GENOMIC DNA]</scope>
    <source>
        <strain evidence="6 7">ATCC 23634</strain>
    </source>
</reference>
<dbReference type="AlphaFoldDB" id="A0A1K2I1D0"/>
<dbReference type="FunFam" id="3.40.30.10:FF:000013">
    <property type="entry name" value="Blast:Protein SCO1 homolog, mitochondrial"/>
    <property type="match status" value="1"/>
</dbReference>
<evidence type="ECO:0000256" key="1">
    <source>
        <dbReference type="ARBA" id="ARBA00010996"/>
    </source>
</evidence>
<keyword evidence="5" id="KW-1133">Transmembrane helix</keyword>
<keyword evidence="7" id="KW-1185">Reference proteome</keyword>
<dbReference type="PANTHER" id="PTHR12151:SF25">
    <property type="entry name" value="LINALOOL DEHYDRATASE_ISOMERASE DOMAIN-CONTAINING PROTEIN"/>
    <property type="match status" value="1"/>
</dbReference>
<name>A0A1K2I1D0_9HYPH</name>
<feature type="binding site" evidence="3">
    <location>
        <position position="76"/>
    </location>
    <ligand>
        <name>Cu cation</name>
        <dbReference type="ChEBI" id="CHEBI:23378"/>
    </ligand>
</feature>
<dbReference type="STRING" id="665118.SAMN02983003_3237"/>
<dbReference type="InterPro" id="IPR036249">
    <property type="entry name" value="Thioredoxin-like_sf"/>
</dbReference>
<evidence type="ECO:0000313" key="6">
    <source>
        <dbReference type="EMBL" id="SFZ86063.1"/>
    </source>
</evidence>
<evidence type="ECO:0000256" key="3">
    <source>
        <dbReference type="PIRSR" id="PIRSR603782-1"/>
    </source>
</evidence>
<dbReference type="EMBL" id="FPKU01000003">
    <property type="protein sequence ID" value="SFZ86063.1"/>
    <property type="molecule type" value="Genomic_DNA"/>
</dbReference>
<dbReference type="GO" id="GO:0046872">
    <property type="term" value="F:metal ion binding"/>
    <property type="evidence" value="ECO:0007669"/>
    <property type="project" value="UniProtKB-KW"/>
</dbReference>
<evidence type="ECO:0000313" key="7">
    <source>
        <dbReference type="Proteomes" id="UP000183447"/>
    </source>
</evidence>
<protein>
    <submittedName>
        <fullName evidence="6">Protein SCO1/2</fullName>
    </submittedName>
</protein>
<dbReference type="Proteomes" id="UP000183447">
    <property type="component" value="Unassembled WGS sequence"/>
</dbReference>
<feature type="disulfide bond" description="Redox-active" evidence="4">
    <location>
        <begin position="76"/>
        <end position="80"/>
    </location>
</feature>
<organism evidence="6 7">
    <name type="scientific">Devosia enhydra</name>
    <dbReference type="NCBI Taxonomy" id="665118"/>
    <lineage>
        <taxon>Bacteria</taxon>
        <taxon>Pseudomonadati</taxon>
        <taxon>Pseudomonadota</taxon>
        <taxon>Alphaproteobacteria</taxon>
        <taxon>Hyphomicrobiales</taxon>
        <taxon>Devosiaceae</taxon>
        <taxon>Devosia</taxon>
    </lineage>
</organism>
<proteinExistence type="inferred from homology"/>
<dbReference type="Gene3D" id="3.40.30.10">
    <property type="entry name" value="Glutaredoxin"/>
    <property type="match status" value="1"/>
</dbReference>
<dbReference type="RefSeq" id="WP_072345378.1">
    <property type="nucleotide sequence ID" value="NZ_FPKU01000003.1"/>
</dbReference>
<evidence type="ECO:0000256" key="5">
    <source>
        <dbReference type="SAM" id="Phobius"/>
    </source>
</evidence>
<keyword evidence="5" id="KW-0472">Membrane</keyword>
<evidence type="ECO:0000256" key="2">
    <source>
        <dbReference type="ARBA" id="ARBA00023008"/>
    </source>
</evidence>
<dbReference type="OrthoDB" id="9790194at2"/>
<feature type="binding site" evidence="3">
    <location>
        <position position="80"/>
    </location>
    <ligand>
        <name>Cu cation</name>
        <dbReference type="ChEBI" id="CHEBI:23378"/>
    </ligand>
</feature>
<evidence type="ECO:0000256" key="4">
    <source>
        <dbReference type="PIRSR" id="PIRSR603782-2"/>
    </source>
</evidence>
<gene>
    <name evidence="6" type="ORF">SAMN02983003_3237</name>
</gene>
<dbReference type="PANTHER" id="PTHR12151">
    <property type="entry name" value="ELECTRON TRANSPORT PROTIN SCO1/SENC FAMILY MEMBER"/>
    <property type="match status" value="1"/>
</dbReference>
<dbReference type="Pfam" id="PF02630">
    <property type="entry name" value="SCO1-SenC"/>
    <property type="match status" value="1"/>
</dbReference>
<keyword evidence="4" id="KW-1015">Disulfide bond</keyword>
<sequence>MSEPSSRGLQRFRMILWSLVVVAAIAATAVFFLRPPTGPLAVTGTPFALNSTQGGTFTEASLRGTPSLVFFGYTFCPDVCPTTLAESVAWKEALGLEQNELRTIFITVDPERDTQEVLTSYLSGFDPSVLGLVGDEAQTEAAKKAFGAFSQKASDDEFYLVDHTASVYLIGADGQFKGTIAYGEAMETALGKIRRLVGA</sequence>
<keyword evidence="5" id="KW-0812">Transmembrane</keyword>